<feature type="domain" description="GtrA/DPMS transmembrane" evidence="7">
    <location>
        <begin position="12"/>
        <end position="127"/>
    </location>
</feature>
<feature type="transmembrane region" description="Helical" evidence="6">
    <location>
        <begin position="101"/>
        <end position="121"/>
    </location>
</feature>
<reference evidence="9" key="2">
    <citation type="submission" date="2022-06" db="EMBL/GenBank/DDBJ databases">
        <title>Complete genome sequence and characterization of Cupriavidus gilardii QJ1 isolated from contaminating cells.</title>
        <authorList>
            <person name="Qi J."/>
        </authorList>
    </citation>
    <scope>NUCLEOTIDE SEQUENCE</scope>
    <source>
        <strain evidence="9">QJ1</strain>
    </source>
</reference>
<keyword evidence="5 6" id="KW-0472">Membrane</keyword>
<evidence type="ECO:0000313" key="10">
    <source>
        <dbReference type="Proteomes" id="UP000542973"/>
    </source>
</evidence>
<feature type="transmembrane region" description="Helical" evidence="6">
    <location>
        <begin position="77"/>
        <end position="95"/>
    </location>
</feature>
<evidence type="ECO:0000256" key="3">
    <source>
        <dbReference type="ARBA" id="ARBA00022692"/>
    </source>
</evidence>
<dbReference type="GO" id="GO:0005886">
    <property type="term" value="C:plasma membrane"/>
    <property type="evidence" value="ECO:0007669"/>
    <property type="project" value="TreeGrafter"/>
</dbReference>
<evidence type="ECO:0000256" key="6">
    <source>
        <dbReference type="SAM" id="Phobius"/>
    </source>
</evidence>
<reference evidence="8 10" key="1">
    <citation type="submission" date="2020-05" db="EMBL/GenBank/DDBJ databases">
        <title>MicrobeNet Type strains.</title>
        <authorList>
            <person name="Nicholson A.C."/>
        </authorList>
    </citation>
    <scope>NUCLEOTIDE SEQUENCE [LARGE SCALE GENOMIC DNA]</scope>
    <source>
        <strain evidence="8 10">ATCC 700815</strain>
    </source>
</reference>
<gene>
    <name evidence="8" type="ORF">HLB16_21270</name>
    <name evidence="9" type="ORF">NDR89_16730</name>
</gene>
<evidence type="ECO:0000256" key="4">
    <source>
        <dbReference type="ARBA" id="ARBA00022989"/>
    </source>
</evidence>
<dbReference type="PANTHER" id="PTHR38459:SF1">
    <property type="entry name" value="PROPHAGE BACTOPRENOL-LINKED GLUCOSE TRANSLOCASE HOMOLOG"/>
    <property type="match status" value="1"/>
</dbReference>
<dbReference type="EMBL" id="JABEMD010000047">
    <property type="protein sequence ID" value="NNH13389.1"/>
    <property type="molecule type" value="Genomic_DNA"/>
</dbReference>
<keyword evidence="3 6" id="KW-0812">Transmembrane</keyword>
<sequence>MPGSATLQRLVKYTIIGAAGTAAHYVVLIGLIESSLLASPVVASSVGAVVGALINYFLNYRFTFQATSSHRSTLPKFFLIAGAGVVLNGVVMAILTHLTSWLYIVNQLIATAVTLLFTFAVNSAWTFKEKRHG</sequence>
<evidence type="ECO:0000313" key="11">
    <source>
        <dbReference type="Proteomes" id="UP001056648"/>
    </source>
</evidence>
<evidence type="ECO:0000256" key="5">
    <source>
        <dbReference type="ARBA" id="ARBA00023136"/>
    </source>
</evidence>
<keyword evidence="4 6" id="KW-1133">Transmembrane helix</keyword>
<dbReference type="Proteomes" id="UP001056648">
    <property type="component" value="Chromosome 2"/>
</dbReference>
<dbReference type="InterPro" id="IPR051401">
    <property type="entry name" value="GtrA_CellWall_Glycosyl"/>
</dbReference>
<keyword evidence="11" id="KW-1185">Reference proteome</keyword>
<comment type="similarity">
    <text evidence="2">Belongs to the GtrA family.</text>
</comment>
<evidence type="ECO:0000313" key="8">
    <source>
        <dbReference type="EMBL" id="NNH13389.1"/>
    </source>
</evidence>
<dbReference type="GO" id="GO:0000271">
    <property type="term" value="P:polysaccharide biosynthetic process"/>
    <property type="evidence" value="ECO:0007669"/>
    <property type="project" value="InterPro"/>
</dbReference>
<dbReference type="PANTHER" id="PTHR38459">
    <property type="entry name" value="PROPHAGE BACTOPRENOL-LINKED GLUCOSE TRANSLOCASE HOMOLOG"/>
    <property type="match status" value="1"/>
</dbReference>
<evidence type="ECO:0000256" key="1">
    <source>
        <dbReference type="ARBA" id="ARBA00004141"/>
    </source>
</evidence>
<accession>A0A849BSA0</accession>
<feature type="transmembrane region" description="Helical" evidence="6">
    <location>
        <begin position="12"/>
        <end position="32"/>
    </location>
</feature>
<protein>
    <submittedName>
        <fullName evidence="8">GtrA family protein</fullName>
    </submittedName>
</protein>
<dbReference type="RefSeq" id="WP_053822004.1">
    <property type="nucleotide sequence ID" value="NZ_BAAAEB010000028.1"/>
</dbReference>
<dbReference type="InterPro" id="IPR007267">
    <property type="entry name" value="GtrA_DPMS_TM"/>
</dbReference>
<comment type="subcellular location">
    <subcellularLocation>
        <location evidence="1">Membrane</location>
        <topology evidence="1">Multi-pass membrane protein</topology>
    </subcellularLocation>
</comment>
<dbReference type="Pfam" id="PF04138">
    <property type="entry name" value="GtrA_DPMS_TM"/>
    <property type="match status" value="1"/>
</dbReference>
<proteinExistence type="inferred from homology"/>
<dbReference type="EMBL" id="CP098736">
    <property type="protein sequence ID" value="USE81346.1"/>
    <property type="molecule type" value="Genomic_DNA"/>
</dbReference>
<feature type="transmembrane region" description="Helical" evidence="6">
    <location>
        <begin position="38"/>
        <end position="57"/>
    </location>
</feature>
<dbReference type="AlphaFoldDB" id="A0A849BSA0"/>
<name>A0A849BSA0_9BURK</name>
<evidence type="ECO:0000256" key="2">
    <source>
        <dbReference type="ARBA" id="ARBA00009399"/>
    </source>
</evidence>
<evidence type="ECO:0000313" key="9">
    <source>
        <dbReference type="EMBL" id="USE81346.1"/>
    </source>
</evidence>
<organism evidence="8 10">
    <name type="scientific">Cupriavidus gilardii</name>
    <dbReference type="NCBI Taxonomy" id="82541"/>
    <lineage>
        <taxon>Bacteria</taxon>
        <taxon>Pseudomonadati</taxon>
        <taxon>Pseudomonadota</taxon>
        <taxon>Betaproteobacteria</taxon>
        <taxon>Burkholderiales</taxon>
        <taxon>Burkholderiaceae</taxon>
        <taxon>Cupriavidus</taxon>
    </lineage>
</organism>
<dbReference type="Proteomes" id="UP000542973">
    <property type="component" value="Unassembled WGS sequence"/>
</dbReference>
<evidence type="ECO:0000259" key="7">
    <source>
        <dbReference type="Pfam" id="PF04138"/>
    </source>
</evidence>